<comment type="cofactor">
    <cofactor evidence="1">
        <name>Mg(2+)</name>
        <dbReference type="ChEBI" id="CHEBI:18420"/>
    </cofactor>
</comment>
<dbReference type="SUPFAM" id="SSF141868">
    <property type="entry name" value="EAL domain-like"/>
    <property type="match status" value="1"/>
</dbReference>
<proteinExistence type="predicted"/>
<evidence type="ECO:0000313" key="12">
    <source>
        <dbReference type="Proteomes" id="UP001205843"/>
    </source>
</evidence>
<keyword evidence="5" id="KW-0597">Phosphoprotein</keyword>
<dbReference type="Pfam" id="PF00072">
    <property type="entry name" value="Response_reg"/>
    <property type="match status" value="1"/>
</dbReference>
<dbReference type="Gene3D" id="3.30.450.20">
    <property type="entry name" value="PAS domain"/>
    <property type="match status" value="1"/>
</dbReference>
<keyword evidence="3" id="KW-0973">c-di-GMP</keyword>
<dbReference type="SUPFAM" id="SSF55785">
    <property type="entry name" value="PYP-like sensor domain (PAS domain)"/>
    <property type="match status" value="1"/>
</dbReference>
<dbReference type="CDD" id="cd00130">
    <property type="entry name" value="PAS"/>
    <property type="match status" value="1"/>
</dbReference>
<reference evidence="11" key="1">
    <citation type="submission" date="2022-03" db="EMBL/GenBank/DDBJ databases">
        <title>Genomic Encyclopedia of Type Strains, Phase III (KMG-III): the genomes of soil and plant-associated and newly described type strains.</title>
        <authorList>
            <person name="Whitman W."/>
        </authorList>
    </citation>
    <scope>NUCLEOTIDE SEQUENCE</scope>
    <source>
        <strain evidence="11">ANL 6-2</strain>
    </source>
</reference>
<dbReference type="InterPro" id="IPR029787">
    <property type="entry name" value="Nucleotide_cyclase"/>
</dbReference>
<evidence type="ECO:0000256" key="2">
    <source>
        <dbReference type="ARBA" id="ARBA00012282"/>
    </source>
</evidence>
<dbReference type="Gene3D" id="3.30.70.270">
    <property type="match status" value="1"/>
</dbReference>
<feature type="modified residue" description="4-aspartylphosphate" evidence="5">
    <location>
        <position position="58"/>
    </location>
</feature>
<dbReference type="GO" id="GO:0071732">
    <property type="term" value="P:cellular response to nitric oxide"/>
    <property type="evidence" value="ECO:0007669"/>
    <property type="project" value="UniProtKB-ARBA"/>
</dbReference>
<dbReference type="PANTHER" id="PTHR44757">
    <property type="entry name" value="DIGUANYLATE CYCLASE DGCP"/>
    <property type="match status" value="1"/>
</dbReference>
<dbReference type="Gene3D" id="3.40.50.2300">
    <property type="match status" value="1"/>
</dbReference>
<keyword evidence="12" id="KW-1185">Reference proteome</keyword>
<dbReference type="PANTHER" id="PTHR44757:SF2">
    <property type="entry name" value="BIOFILM ARCHITECTURE MAINTENANCE PROTEIN MBAA"/>
    <property type="match status" value="1"/>
</dbReference>
<dbReference type="SMART" id="SM00448">
    <property type="entry name" value="REC"/>
    <property type="match status" value="1"/>
</dbReference>
<dbReference type="InterPro" id="IPR043128">
    <property type="entry name" value="Rev_trsase/Diguanyl_cyclase"/>
</dbReference>
<dbReference type="PROSITE" id="PS50883">
    <property type="entry name" value="EAL"/>
    <property type="match status" value="1"/>
</dbReference>
<dbReference type="Pfam" id="PF00563">
    <property type="entry name" value="EAL"/>
    <property type="match status" value="1"/>
</dbReference>
<dbReference type="SUPFAM" id="SSF52172">
    <property type="entry name" value="CheY-like"/>
    <property type="match status" value="1"/>
</dbReference>
<dbReference type="InterPro" id="IPR000700">
    <property type="entry name" value="PAS-assoc_C"/>
</dbReference>
<dbReference type="InterPro" id="IPR035965">
    <property type="entry name" value="PAS-like_dom_sf"/>
</dbReference>
<dbReference type="EMBL" id="JALJXV010000005">
    <property type="protein sequence ID" value="MCP1675227.1"/>
    <property type="molecule type" value="Genomic_DNA"/>
</dbReference>
<evidence type="ECO:0000259" key="10">
    <source>
        <dbReference type="PROSITE" id="PS50887"/>
    </source>
</evidence>
<accession>A0AAE3G4H6</accession>
<comment type="caution">
    <text evidence="11">The sequence shown here is derived from an EMBL/GenBank/DDBJ whole genome shotgun (WGS) entry which is preliminary data.</text>
</comment>
<dbReference type="SMART" id="SM00052">
    <property type="entry name" value="EAL"/>
    <property type="match status" value="1"/>
</dbReference>
<dbReference type="InterPro" id="IPR001789">
    <property type="entry name" value="Sig_transdc_resp-reg_receiver"/>
</dbReference>
<feature type="domain" description="Response regulatory" evidence="6">
    <location>
        <begin position="9"/>
        <end position="123"/>
    </location>
</feature>
<dbReference type="SMART" id="SM00091">
    <property type="entry name" value="PAS"/>
    <property type="match status" value="1"/>
</dbReference>
<evidence type="ECO:0000259" key="6">
    <source>
        <dbReference type="PROSITE" id="PS50110"/>
    </source>
</evidence>
<dbReference type="CDD" id="cd01949">
    <property type="entry name" value="GGDEF"/>
    <property type="match status" value="1"/>
</dbReference>
<dbReference type="GO" id="GO:0071111">
    <property type="term" value="F:cyclic-guanylate-specific phosphodiesterase activity"/>
    <property type="evidence" value="ECO:0007669"/>
    <property type="project" value="UniProtKB-EC"/>
</dbReference>
<dbReference type="InterPro" id="IPR052155">
    <property type="entry name" value="Biofilm_reg_signaling"/>
</dbReference>
<dbReference type="InterPro" id="IPR000014">
    <property type="entry name" value="PAS"/>
</dbReference>
<dbReference type="SMART" id="SM00267">
    <property type="entry name" value="GGDEF"/>
    <property type="match status" value="1"/>
</dbReference>
<comment type="catalytic activity">
    <reaction evidence="4">
        <text>3',3'-c-di-GMP + H2O = 5'-phosphoguanylyl(3'-&gt;5')guanosine + H(+)</text>
        <dbReference type="Rhea" id="RHEA:24902"/>
        <dbReference type="ChEBI" id="CHEBI:15377"/>
        <dbReference type="ChEBI" id="CHEBI:15378"/>
        <dbReference type="ChEBI" id="CHEBI:58754"/>
        <dbReference type="ChEBI" id="CHEBI:58805"/>
        <dbReference type="EC" id="3.1.4.52"/>
    </reaction>
    <physiologicalReaction direction="left-to-right" evidence="4">
        <dbReference type="Rhea" id="RHEA:24903"/>
    </physiologicalReaction>
</comment>
<evidence type="ECO:0000256" key="4">
    <source>
        <dbReference type="ARBA" id="ARBA00051114"/>
    </source>
</evidence>
<dbReference type="PROSITE" id="PS50110">
    <property type="entry name" value="RESPONSE_REGULATORY"/>
    <property type="match status" value="1"/>
</dbReference>
<dbReference type="EC" id="3.1.4.52" evidence="2"/>
<dbReference type="Gene3D" id="3.20.20.450">
    <property type="entry name" value="EAL domain"/>
    <property type="match status" value="1"/>
</dbReference>
<evidence type="ECO:0000259" key="9">
    <source>
        <dbReference type="PROSITE" id="PS50883"/>
    </source>
</evidence>
<evidence type="ECO:0000259" key="7">
    <source>
        <dbReference type="PROSITE" id="PS50112"/>
    </source>
</evidence>
<protein>
    <recommendedName>
        <fullName evidence="2">cyclic-guanylate-specific phosphodiesterase</fullName>
        <ecNumber evidence="2">3.1.4.52</ecNumber>
    </recommendedName>
</protein>
<name>A0AAE3G4H6_9GAMM</name>
<evidence type="ECO:0000256" key="3">
    <source>
        <dbReference type="ARBA" id="ARBA00022636"/>
    </source>
</evidence>
<evidence type="ECO:0000256" key="1">
    <source>
        <dbReference type="ARBA" id="ARBA00001946"/>
    </source>
</evidence>
<feature type="domain" description="EAL" evidence="9">
    <location>
        <begin position="452"/>
        <end position="706"/>
    </location>
</feature>
<dbReference type="GO" id="GO:0006355">
    <property type="term" value="P:regulation of DNA-templated transcription"/>
    <property type="evidence" value="ECO:0007669"/>
    <property type="project" value="InterPro"/>
</dbReference>
<evidence type="ECO:0000313" key="11">
    <source>
        <dbReference type="EMBL" id="MCP1675227.1"/>
    </source>
</evidence>
<dbReference type="InterPro" id="IPR011006">
    <property type="entry name" value="CheY-like_superfamily"/>
</dbReference>
<dbReference type="PROSITE" id="PS50887">
    <property type="entry name" value="GGDEF"/>
    <property type="match status" value="1"/>
</dbReference>
<dbReference type="InterPro" id="IPR035919">
    <property type="entry name" value="EAL_sf"/>
</dbReference>
<feature type="domain" description="PAS" evidence="7">
    <location>
        <begin position="142"/>
        <end position="212"/>
    </location>
</feature>
<evidence type="ECO:0000259" key="8">
    <source>
        <dbReference type="PROSITE" id="PS50113"/>
    </source>
</evidence>
<dbReference type="AlphaFoldDB" id="A0AAE3G4H6"/>
<organism evidence="11 12">
    <name type="scientific">Natronocella acetinitrilica</name>
    <dbReference type="NCBI Taxonomy" id="414046"/>
    <lineage>
        <taxon>Bacteria</taxon>
        <taxon>Pseudomonadati</taxon>
        <taxon>Pseudomonadota</taxon>
        <taxon>Gammaproteobacteria</taxon>
        <taxon>Chromatiales</taxon>
        <taxon>Ectothiorhodospiraceae</taxon>
        <taxon>Natronocella</taxon>
    </lineage>
</organism>
<dbReference type="InterPro" id="IPR013767">
    <property type="entry name" value="PAS_fold"/>
</dbReference>
<dbReference type="InterPro" id="IPR001633">
    <property type="entry name" value="EAL_dom"/>
</dbReference>
<evidence type="ECO:0000256" key="5">
    <source>
        <dbReference type="PROSITE-ProRule" id="PRU00169"/>
    </source>
</evidence>
<dbReference type="PROSITE" id="PS50113">
    <property type="entry name" value="PAC"/>
    <property type="match status" value="1"/>
</dbReference>
<dbReference type="FunFam" id="3.30.70.270:FF:000001">
    <property type="entry name" value="Diguanylate cyclase domain protein"/>
    <property type="match status" value="1"/>
</dbReference>
<dbReference type="NCBIfam" id="TIGR00254">
    <property type="entry name" value="GGDEF"/>
    <property type="match status" value="1"/>
</dbReference>
<dbReference type="SUPFAM" id="SSF55073">
    <property type="entry name" value="Nucleotide cyclase"/>
    <property type="match status" value="1"/>
</dbReference>
<dbReference type="CDD" id="cd01948">
    <property type="entry name" value="EAL"/>
    <property type="match status" value="1"/>
</dbReference>
<dbReference type="InterPro" id="IPR000160">
    <property type="entry name" value="GGDEF_dom"/>
</dbReference>
<dbReference type="Proteomes" id="UP001205843">
    <property type="component" value="Unassembled WGS sequence"/>
</dbReference>
<dbReference type="GO" id="GO:0000160">
    <property type="term" value="P:phosphorelay signal transduction system"/>
    <property type="evidence" value="ECO:0007669"/>
    <property type="project" value="InterPro"/>
</dbReference>
<dbReference type="Pfam" id="PF00989">
    <property type="entry name" value="PAS"/>
    <property type="match status" value="1"/>
</dbReference>
<sequence>MQEWAAAERILVVDHQPRLLDSLRLMAAGHELPLDAVETEGEARSHLASGAYGVLVVDLLHPEQAGQRLLQQIRADGLDIHVVVATSDSSQEAAVRALRGGARDFLRKPYAPEELLLTLRNALEHRRLSRENQRFQSRLRRSQQLYRFIVERSPDVIYVLDQQGNFTFVNAAVERMLGYPPEALLGRHYSVIVSPDDVSLARHGMDDRRTGDRATRNLEVRLLKSGDARPENRAVTVEVSAMGIYGQSGEEREGEFLGTYGVVRDITERKHAEALIRYQAHHDLLTGLPNRALFKDRLRAGLARNQRSEERLAVLFLDLDRFKLVNDSMGHSFGDRLLECVARRLRECLREGDTLARLGGDEFTILLPAIQRDSDPISVADKCIAAMREPFYLDQQEIYLGVSIGIAQSPEHGETVEALIKHADVAMYHAKEDDRRHVAVFESFMSQRVDQHVSIESGLRQAIAQNQLNVLYQPQIDVASGRITAMEALIRWRHPTLGTISPLDFIPVAEQTGSIIPISQWLLRTACQDMLRWPGGSESGTRLAVNLSPVQLEHADFVKDTLRILHEVGFPPHRLEFEITEHLLMRDLESVVTILRKLSAHGITFAVDDFGTGYSSLSYLQRLPIHTLKIDQSFVRSLQEGREEGHLVGAIVSMGRSLGLKIVAEGVETQAQLDMLRRLKCNEMQGYLFSRPQAALDLSGEAVERWRSAVHG</sequence>
<gene>
    <name evidence="11" type="ORF">J2T57_002375</name>
</gene>
<feature type="domain" description="PAC" evidence="8">
    <location>
        <begin position="216"/>
        <end position="278"/>
    </location>
</feature>
<dbReference type="Pfam" id="PF00990">
    <property type="entry name" value="GGDEF"/>
    <property type="match status" value="1"/>
</dbReference>
<dbReference type="FunFam" id="3.20.20.450:FF:000001">
    <property type="entry name" value="Cyclic di-GMP phosphodiesterase yahA"/>
    <property type="match status" value="1"/>
</dbReference>
<dbReference type="PROSITE" id="PS50112">
    <property type="entry name" value="PAS"/>
    <property type="match status" value="1"/>
</dbReference>
<dbReference type="NCBIfam" id="TIGR00229">
    <property type="entry name" value="sensory_box"/>
    <property type="match status" value="1"/>
</dbReference>
<feature type="domain" description="GGDEF" evidence="10">
    <location>
        <begin position="310"/>
        <end position="443"/>
    </location>
</feature>